<dbReference type="SUPFAM" id="SSF53474">
    <property type="entry name" value="alpha/beta-Hydrolases"/>
    <property type="match status" value="1"/>
</dbReference>
<reference evidence="2" key="1">
    <citation type="journal article" date="2013" name="Genetics">
        <title>The draft genome and transcriptome of Panagrellus redivivus are shaped by the harsh demands of a free-living lifestyle.</title>
        <authorList>
            <person name="Srinivasan J."/>
            <person name="Dillman A.R."/>
            <person name="Macchietto M.G."/>
            <person name="Heikkinen L."/>
            <person name="Lakso M."/>
            <person name="Fracchia K.M."/>
            <person name="Antoshechkin I."/>
            <person name="Mortazavi A."/>
            <person name="Wong G."/>
            <person name="Sternberg P.W."/>
        </authorList>
    </citation>
    <scope>NUCLEOTIDE SEQUENCE [LARGE SCALE GENOMIC DNA]</scope>
    <source>
        <strain evidence="2">MT8872</strain>
    </source>
</reference>
<keyword evidence="1" id="KW-0732">Signal</keyword>
<organism evidence="2 3">
    <name type="scientific">Panagrellus redivivus</name>
    <name type="common">Microworm</name>
    <dbReference type="NCBI Taxonomy" id="6233"/>
    <lineage>
        <taxon>Eukaryota</taxon>
        <taxon>Metazoa</taxon>
        <taxon>Ecdysozoa</taxon>
        <taxon>Nematoda</taxon>
        <taxon>Chromadorea</taxon>
        <taxon>Rhabditida</taxon>
        <taxon>Tylenchina</taxon>
        <taxon>Panagrolaimomorpha</taxon>
        <taxon>Panagrolaimoidea</taxon>
        <taxon>Panagrolaimidae</taxon>
        <taxon>Panagrellus</taxon>
    </lineage>
</organism>
<name>A0A7E4VRE4_PANRE</name>
<dbReference type="Gene3D" id="3.40.50.1820">
    <property type="entry name" value="alpha/beta hydrolase"/>
    <property type="match status" value="1"/>
</dbReference>
<evidence type="ECO:0000256" key="1">
    <source>
        <dbReference type="SAM" id="SignalP"/>
    </source>
</evidence>
<dbReference type="Proteomes" id="UP000492821">
    <property type="component" value="Unassembled WGS sequence"/>
</dbReference>
<dbReference type="PANTHER" id="PTHR32015:SF3">
    <property type="entry name" value="TRIACYLGLYCEROL LIPASE"/>
    <property type="match status" value="1"/>
</dbReference>
<proteinExistence type="predicted"/>
<dbReference type="GO" id="GO:0016298">
    <property type="term" value="F:lipase activity"/>
    <property type="evidence" value="ECO:0007669"/>
    <property type="project" value="TreeGrafter"/>
</dbReference>
<dbReference type="InterPro" id="IPR002918">
    <property type="entry name" value="Lipase_EstA/Esterase_EstB"/>
</dbReference>
<keyword evidence="2" id="KW-1185">Reference proteome</keyword>
<sequence>MRRVMMTILVVFILIGAIRAEFTSDFEGFLKRNYGAEFAEQMTRIDMGPGPLGSFGGKFNAEEEISKRPIVFIHGVTSRASFFLPHIEFFRKHNYSLANLYATTYADGGRTPMVLMDMRCEDVILIRNFTRAVAAYTNSTVNIIAHSMGVGIGRKAILGGSCVDTEEFLGGPLTHLVENFIGVAGVTYGLEYCPEFLHDCNKKNGLVCDSDFLIDVNSQSKKFEGNRTFVIYSPDDPIIGRKCCGHQCSDINFNDGMSRHPGLDHLGIVYFTMDVQLKLVEGGTI</sequence>
<protein>
    <submittedName>
        <fullName evidence="3">Lipase domain-containing protein</fullName>
    </submittedName>
</protein>
<feature type="signal peptide" evidence="1">
    <location>
        <begin position="1"/>
        <end position="20"/>
    </location>
</feature>
<evidence type="ECO:0000313" key="2">
    <source>
        <dbReference type="Proteomes" id="UP000492821"/>
    </source>
</evidence>
<dbReference type="WBParaSite" id="Pan_g2500.t1">
    <property type="protein sequence ID" value="Pan_g2500.t1"/>
    <property type="gene ID" value="Pan_g2500"/>
</dbReference>
<dbReference type="InterPro" id="IPR029058">
    <property type="entry name" value="AB_hydrolase_fold"/>
</dbReference>
<dbReference type="GO" id="GO:0016042">
    <property type="term" value="P:lipid catabolic process"/>
    <property type="evidence" value="ECO:0007669"/>
    <property type="project" value="InterPro"/>
</dbReference>
<evidence type="ECO:0000313" key="3">
    <source>
        <dbReference type="WBParaSite" id="Pan_g2500.t1"/>
    </source>
</evidence>
<feature type="chain" id="PRO_5029005907" evidence="1">
    <location>
        <begin position="21"/>
        <end position="285"/>
    </location>
</feature>
<dbReference type="Pfam" id="PF01674">
    <property type="entry name" value="Lipase_2"/>
    <property type="match status" value="1"/>
</dbReference>
<dbReference type="PANTHER" id="PTHR32015">
    <property type="entry name" value="FASTING INDUCED LIPASE"/>
    <property type="match status" value="1"/>
</dbReference>
<reference evidence="3" key="2">
    <citation type="submission" date="2020-10" db="UniProtKB">
        <authorList>
            <consortium name="WormBaseParasite"/>
        </authorList>
    </citation>
    <scope>IDENTIFICATION</scope>
</reference>
<dbReference type="AlphaFoldDB" id="A0A7E4VRE4"/>
<accession>A0A7E4VRE4</accession>